<dbReference type="PROSITE" id="PS00678">
    <property type="entry name" value="WD_REPEATS_1"/>
    <property type="match status" value="2"/>
</dbReference>
<feature type="repeat" description="WD" evidence="3">
    <location>
        <begin position="251"/>
        <end position="293"/>
    </location>
</feature>
<keyword evidence="6" id="KW-1185">Reference proteome</keyword>
<sequence>MAPSPSESTDLASPPPSKITDLNEDSLSHCASYLSLQDISNLAMTCKFLKRVSYSDSIWQRCFSERWPNEVARISSTSSGVRDAYLARHASMHQFKFVDPLSADLYTNAKPFDHIILDKNDVIFSQGSSIQSVKIDSNGEDSVVTLSDHNARITCMRLFPIYETSLYRSQSQIKENVLITSSCDHSIRLWWKGSCQRCFRGHNGPVSTLSDKLLGDSSAKLLASGGEDGTVRLWSLSSSAKRGQHALKATFYGHEKPIKLMSVAGHKASLLVTISKDSKVRVWDTTTSSAIRSSCCVGMTCLPGTPVDMKCHESLLYVAAGSSVGVVDLRTMQKVITAASYQPRLCSFAIVPSKSLICTGGSGKAMLWDIRRNQEAPKAEPIAELDGHTGPVAQLHMDPYKIVTGGPEDLYINVWETKTGVQTNSLMCCHSEDARRSSGCSALAVNGTRVVTATCGEENGIVRFRDFVNASCPVLKHEDEHSSKFWDPECYSDSSTE</sequence>
<dbReference type="InterPro" id="IPR001810">
    <property type="entry name" value="F-box_dom"/>
</dbReference>
<gene>
    <name evidence="5" type="ORF">MANES_17G022200v8</name>
</gene>
<dbReference type="PROSITE" id="PS50294">
    <property type="entry name" value="WD_REPEATS_REGION"/>
    <property type="match status" value="2"/>
</dbReference>
<dbReference type="Gene3D" id="2.130.10.10">
    <property type="entry name" value="YVTN repeat-like/Quinoprotein amine dehydrogenase"/>
    <property type="match status" value="2"/>
</dbReference>
<dbReference type="Gramene" id="Manes.17G022200.7.v8.1">
    <property type="protein sequence ID" value="Manes.17G022200.7.v8.1.CDS"/>
    <property type="gene ID" value="Manes.17G022200.v8.1"/>
</dbReference>
<dbReference type="InterPro" id="IPR019775">
    <property type="entry name" value="WD40_repeat_CS"/>
</dbReference>
<keyword evidence="1 3" id="KW-0853">WD repeat</keyword>
<dbReference type="Pfam" id="PF00400">
    <property type="entry name" value="WD40"/>
    <property type="match status" value="3"/>
</dbReference>
<feature type="domain" description="F-box" evidence="4">
    <location>
        <begin position="19"/>
        <end position="60"/>
    </location>
</feature>
<evidence type="ECO:0000256" key="3">
    <source>
        <dbReference type="PROSITE-ProRule" id="PRU00221"/>
    </source>
</evidence>
<evidence type="ECO:0000313" key="6">
    <source>
        <dbReference type="Proteomes" id="UP000091857"/>
    </source>
</evidence>
<dbReference type="EMBL" id="CM004403">
    <property type="protein sequence ID" value="OAY24526.1"/>
    <property type="molecule type" value="Genomic_DNA"/>
</dbReference>
<evidence type="ECO:0000256" key="1">
    <source>
        <dbReference type="ARBA" id="ARBA00022574"/>
    </source>
</evidence>
<dbReference type="PRINTS" id="PR00320">
    <property type="entry name" value="GPROTEINBRPT"/>
</dbReference>
<dbReference type="OrthoDB" id="727118at2759"/>
<protein>
    <recommendedName>
        <fullName evidence="4">F-box domain-containing protein</fullName>
    </recommendedName>
</protein>
<comment type="caution">
    <text evidence="5">The sequence shown here is derived from an EMBL/GenBank/DDBJ whole genome shotgun (WGS) entry which is preliminary data.</text>
</comment>
<dbReference type="SUPFAM" id="SSF50978">
    <property type="entry name" value="WD40 repeat-like"/>
    <property type="match status" value="1"/>
</dbReference>
<proteinExistence type="predicted"/>
<dbReference type="InterPro" id="IPR015943">
    <property type="entry name" value="WD40/YVTN_repeat-like_dom_sf"/>
</dbReference>
<reference evidence="6" key="1">
    <citation type="journal article" date="2016" name="Nat. Biotechnol.">
        <title>Sequencing wild and cultivated cassava and related species reveals extensive interspecific hybridization and genetic diversity.</title>
        <authorList>
            <person name="Bredeson J.V."/>
            <person name="Lyons J.B."/>
            <person name="Prochnik S.E."/>
            <person name="Wu G.A."/>
            <person name="Ha C.M."/>
            <person name="Edsinger-Gonzales E."/>
            <person name="Grimwood J."/>
            <person name="Schmutz J."/>
            <person name="Rabbi I.Y."/>
            <person name="Egesi C."/>
            <person name="Nauluvula P."/>
            <person name="Lebot V."/>
            <person name="Ndunguru J."/>
            <person name="Mkamilo G."/>
            <person name="Bart R.S."/>
            <person name="Setter T.L."/>
            <person name="Gleadow R.M."/>
            <person name="Kulakow P."/>
            <person name="Ferguson M.E."/>
            <person name="Rounsley S."/>
            <person name="Rokhsar D.S."/>
        </authorList>
    </citation>
    <scope>NUCLEOTIDE SEQUENCE [LARGE SCALE GENOMIC DNA]</scope>
    <source>
        <strain evidence="6">cv. AM560-2</strain>
    </source>
</reference>
<dbReference type="PANTHER" id="PTHR22847:SF746">
    <property type="entry name" value="OS01G0185400 PROTEIN"/>
    <property type="match status" value="1"/>
</dbReference>
<dbReference type="PROSITE" id="PS50082">
    <property type="entry name" value="WD_REPEATS_2"/>
    <property type="match status" value="3"/>
</dbReference>
<name>A0A2C9U4A4_MANES</name>
<organism evidence="5 6">
    <name type="scientific">Manihot esculenta</name>
    <name type="common">Cassava</name>
    <name type="synonym">Jatropha manihot</name>
    <dbReference type="NCBI Taxonomy" id="3983"/>
    <lineage>
        <taxon>Eukaryota</taxon>
        <taxon>Viridiplantae</taxon>
        <taxon>Streptophyta</taxon>
        <taxon>Embryophyta</taxon>
        <taxon>Tracheophyta</taxon>
        <taxon>Spermatophyta</taxon>
        <taxon>Magnoliopsida</taxon>
        <taxon>eudicotyledons</taxon>
        <taxon>Gunneridae</taxon>
        <taxon>Pentapetalae</taxon>
        <taxon>rosids</taxon>
        <taxon>fabids</taxon>
        <taxon>Malpighiales</taxon>
        <taxon>Euphorbiaceae</taxon>
        <taxon>Crotonoideae</taxon>
        <taxon>Manihoteae</taxon>
        <taxon>Manihot</taxon>
    </lineage>
</organism>
<feature type="repeat" description="WD" evidence="3">
    <location>
        <begin position="385"/>
        <end position="425"/>
    </location>
</feature>
<dbReference type="STRING" id="3983.A0A2C9U4A4"/>
<dbReference type="InterPro" id="IPR020472">
    <property type="entry name" value="WD40_PAC1"/>
</dbReference>
<evidence type="ECO:0000256" key="2">
    <source>
        <dbReference type="ARBA" id="ARBA00022737"/>
    </source>
</evidence>
<dbReference type="Gramene" id="Manes.17G022200.10.v8.1">
    <property type="protein sequence ID" value="Manes.17G022200.10.v8.1.CDS"/>
    <property type="gene ID" value="Manes.17G022200.v8.1"/>
</dbReference>
<dbReference type="Gene3D" id="1.20.1280.50">
    <property type="match status" value="1"/>
</dbReference>
<dbReference type="Gramene" id="Manes.17G022200.12.v8.1">
    <property type="protein sequence ID" value="Manes.17G022200.12.v8.1.CDS"/>
    <property type="gene ID" value="Manes.17G022200.v8.1"/>
</dbReference>
<dbReference type="InterPro" id="IPR036322">
    <property type="entry name" value="WD40_repeat_dom_sf"/>
</dbReference>
<dbReference type="SMART" id="SM00320">
    <property type="entry name" value="WD40"/>
    <property type="match status" value="5"/>
</dbReference>
<dbReference type="SUPFAM" id="SSF81383">
    <property type="entry name" value="F-box domain"/>
    <property type="match status" value="1"/>
</dbReference>
<dbReference type="AlphaFoldDB" id="A0A2C9U4A4"/>
<keyword evidence="2" id="KW-0677">Repeat</keyword>
<evidence type="ECO:0000259" key="4">
    <source>
        <dbReference type="Pfam" id="PF00646"/>
    </source>
</evidence>
<dbReference type="Proteomes" id="UP000091857">
    <property type="component" value="Chromosome 17"/>
</dbReference>
<dbReference type="Gramene" id="Manes.17G022200.8.v8.1">
    <property type="protein sequence ID" value="Manes.17G022200.8.v8.1.CDS"/>
    <property type="gene ID" value="Manes.17G022200.v8.1"/>
</dbReference>
<dbReference type="Gramene" id="Manes.17G022200.11.v8.1">
    <property type="protein sequence ID" value="Manes.17G022200.11.v8.1.CDS"/>
    <property type="gene ID" value="Manes.17G022200.v8.1"/>
</dbReference>
<dbReference type="InterPro" id="IPR036047">
    <property type="entry name" value="F-box-like_dom_sf"/>
</dbReference>
<accession>A0A2C9U4A4</accession>
<dbReference type="PANTHER" id="PTHR22847">
    <property type="entry name" value="WD40 REPEAT PROTEIN"/>
    <property type="match status" value="1"/>
</dbReference>
<dbReference type="InterPro" id="IPR001680">
    <property type="entry name" value="WD40_rpt"/>
</dbReference>
<feature type="repeat" description="WD" evidence="3">
    <location>
        <begin position="199"/>
        <end position="244"/>
    </location>
</feature>
<evidence type="ECO:0000313" key="5">
    <source>
        <dbReference type="EMBL" id="OAY24526.1"/>
    </source>
</evidence>
<dbReference type="Pfam" id="PF00646">
    <property type="entry name" value="F-box"/>
    <property type="match status" value="1"/>
</dbReference>
<dbReference type="Gramene" id="Manes.17G022200.9.v8.1">
    <property type="protein sequence ID" value="Manes.17G022200.9.v8.1.CDS"/>
    <property type="gene ID" value="Manes.17G022200.v8.1"/>
</dbReference>